<keyword evidence="8" id="KW-1185">Reference proteome</keyword>
<comment type="similarity">
    <text evidence="2 5">Belongs to the RxLR effector family.</text>
</comment>
<comment type="subcellular location">
    <subcellularLocation>
        <location evidence="1 5">Secreted</location>
    </subcellularLocation>
</comment>
<sequence length="152" mass="17766">MRVLNNLIALAVLLACSEPLAAGQNKRPHPSSADLKVSDREHFTRGHNKRSLRLCSDLDEKDDNSKTGKVTGDDEEERDFIISTVNHPKYHRWFHDHMTPYDVKEELGLTGLRPIVKPIKRRVYKGYVVYYEEHCHEPEYMHMEFCQADSDW</sequence>
<dbReference type="EMBL" id="BSXT01000367">
    <property type="protein sequence ID" value="GMF25817.1"/>
    <property type="molecule type" value="Genomic_DNA"/>
</dbReference>
<evidence type="ECO:0000256" key="1">
    <source>
        <dbReference type="ARBA" id="ARBA00004613"/>
    </source>
</evidence>
<evidence type="ECO:0000256" key="5">
    <source>
        <dbReference type="RuleBase" id="RU367124"/>
    </source>
</evidence>
<dbReference type="PROSITE" id="PS51257">
    <property type="entry name" value="PROKAR_LIPOPROTEIN"/>
    <property type="match status" value="1"/>
</dbReference>
<comment type="function">
    <text evidence="5">Effector that suppresses plant defense responses during pathogen infection.</text>
</comment>
<evidence type="ECO:0000313" key="7">
    <source>
        <dbReference type="EMBL" id="GMF25817.1"/>
    </source>
</evidence>
<evidence type="ECO:0000256" key="4">
    <source>
        <dbReference type="ARBA" id="ARBA00022729"/>
    </source>
</evidence>
<evidence type="ECO:0000256" key="2">
    <source>
        <dbReference type="ARBA" id="ARBA00010400"/>
    </source>
</evidence>
<reference evidence="7" key="1">
    <citation type="submission" date="2023-04" db="EMBL/GenBank/DDBJ databases">
        <title>Phytophthora fragariaefolia NBRC 109709.</title>
        <authorList>
            <person name="Ichikawa N."/>
            <person name="Sato H."/>
            <person name="Tonouchi N."/>
        </authorList>
    </citation>
    <scope>NUCLEOTIDE SEQUENCE</scope>
    <source>
        <strain evidence="7">NBRC 109709</strain>
    </source>
</reference>
<dbReference type="AlphaFoldDB" id="A0A9W6U5Y1"/>
<evidence type="ECO:0000313" key="8">
    <source>
        <dbReference type="Proteomes" id="UP001165121"/>
    </source>
</evidence>
<organism evidence="7 8">
    <name type="scientific">Phytophthora fragariaefolia</name>
    <dbReference type="NCBI Taxonomy" id="1490495"/>
    <lineage>
        <taxon>Eukaryota</taxon>
        <taxon>Sar</taxon>
        <taxon>Stramenopiles</taxon>
        <taxon>Oomycota</taxon>
        <taxon>Peronosporomycetes</taxon>
        <taxon>Peronosporales</taxon>
        <taxon>Peronosporaceae</taxon>
        <taxon>Phytophthora</taxon>
    </lineage>
</organism>
<dbReference type="InterPro" id="IPR031825">
    <property type="entry name" value="RXLR"/>
</dbReference>
<keyword evidence="4 5" id="KW-0732">Signal</keyword>
<feature type="signal peptide" evidence="5">
    <location>
        <begin position="1"/>
        <end position="23"/>
    </location>
</feature>
<comment type="caution">
    <text evidence="7">The sequence shown here is derived from an EMBL/GenBank/DDBJ whole genome shotgun (WGS) entry which is preliminary data.</text>
</comment>
<name>A0A9W6U5Y1_9STRA</name>
<accession>A0A9W6U5Y1</accession>
<dbReference type="Pfam" id="PF16810">
    <property type="entry name" value="RXLR"/>
    <property type="match status" value="1"/>
</dbReference>
<feature type="chain" id="PRO_5040877447" description="RxLR effector protein" evidence="5">
    <location>
        <begin position="24"/>
        <end position="152"/>
    </location>
</feature>
<comment type="domain">
    <text evidence="5">The RxLR-dEER motif acts to carry the protein into the host cell cytoplasm through binding to cell surface phosphatidylinositol-3-phosphate.</text>
</comment>
<evidence type="ECO:0000256" key="6">
    <source>
        <dbReference type="SAM" id="MobiDB-lite"/>
    </source>
</evidence>
<dbReference type="OrthoDB" id="117887at2759"/>
<keyword evidence="3 5" id="KW-0964">Secreted</keyword>
<gene>
    <name evidence="7" type="ORF">Pfra01_000471400</name>
</gene>
<dbReference type="Proteomes" id="UP001165121">
    <property type="component" value="Unassembled WGS sequence"/>
</dbReference>
<protein>
    <recommendedName>
        <fullName evidence="5">RxLR effector protein</fullName>
    </recommendedName>
</protein>
<feature type="region of interest" description="Disordered" evidence="6">
    <location>
        <begin position="22"/>
        <end position="75"/>
    </location>
</feature>
<proteinExistence type="inferred from homology"/>
<evidence type="ECO:0000256" key="3">
    <source>
        <dbReference type="ARBA" id="ARBA00022525"/>
    </source>
</evidence>